<accession>A0AAV7DXT1</accession>
<keyword evidence="6" id="KW-1185">Reference proteome</keyword>
<dbReference type="FunFam" id="3.40.50.10900:FF:000004">
    <property type="entry name" value="Proteasome assembly chaperone 2"/>
    <property type="match status" value="1"/>
</dbReference>
<dbReference type="GO" id="GO:0005829">
    <property type="term" value="C:cytosol"/>
    <property type="evidence" value="ECO:0007669"/>
    <property type="project" value="TreeGrafter"/>
</dbReference>
<keyword evidence="2 4" id="KW-0143">Chaperone</keyword>
<dbReference type="InterPro" id="IPR019151">
    <property type="entry name" value="Proteasome_assmbl_chaperone_2"/>
</dbReference>
<dbReference type="PANTHER" id="PTHR12970:SF1">
    <property type="entry name" value="PROTEASOME ASSEMBLY CHAPERONE 2"/>
    <property type="match status" value="1"/>
</dbReference>
<dbReference type="EMBL" id="JAINDJ010000008">
    <property type="protein sequence ID" value="KAG9440814.1"/>
    <property type="molecule type" value="Genomic_DNA"/>
</dbReference>
<organism evidence="5 6">
    <name type="scientific">Aristolochia fimbriata</name>
    <name type="common">White veined hardy Dutchman's pipe vine</name>
    <dbReference type="NCBI Taxonomy" id="158543"/>
    <lineage>
        <taxon>Eukaryota</taxon>
        <taxon>Viridiplantae</taxon>
        <taxon>Streptophyta</taxon>
        <taxon>Embryophyta</taxon>
        <taxon>Tracheophyta</taxon>
        <taxon>Spermatophyta</taxon>
        <taxon>Magnoliopsida</taxon>
        <taxon>Magnoliidae</taxon>
        <taxon>Piperales</taxon>
        <taxon>Aristolochiaceae</taxon>
        <taxon>Aristolochia</taxon>
    </lineage>
</organism>
<evidence type="ECO:0000313" key="5">
    <source>
        <dbReference type="EMBL" id="KAG9440814.1"/>
    </source>
</evidence>
<evidence type="ECO:0000256" key="2">
    <source>
        <dbReference type="ARBA" id="ARBA00023186"/>
    </source>
</evidence>
<dbReference type="Pfam" id="PF09754">
    <property type="entry name" value="PAC2"/>
    <property type="match status" value="1"/>
</dbReference>
<sequence>MEFTLEDGKTPDPECSTLLLPALSIGNVGQLAIDLLIASLKADKIGYLDDPSVLPCVGNDAYGPVPQGNLALPVEAYDSPSYSSTLVQQRSPIIKGMTLEFAKNVANFAVEARKKHVIVLSSLDSGKKHKIEFSNYMQIYYLSSISPDGTDAECEKLGWRKLDEYDQSKRGWKYMNSLAEGNPPEDDFCPEDELTDDDYCPSLPFAALFSCCKAKGLKVTCILCYCSEGDNISDSYQLAGAACRLLGHSAENFHGDKGEGWVVPLSWMSVYGPPPDTSLF</sequence>
<evidence type="ECO:0000313" key="6">
    <source>
        <dbReference type="Proteomes" id="UP000825729"/>
    </source>
</evidence>
<dbReference type="GO" id="GO:0005634">
    <property type="term" value="C:nucleus"/>
    <property type="evidence" value="ECO:0007669"/>
    <property type="project" value="TreeGrafter"/>
</dbReference>
<dbReference type="FunFam" id="3.40.50.10900:FF:000005">
    <property type="entry name" value="Proteasome assembly chaperone 2"/>
    <property type="match status" value="1"/>
</dbReference>
<protein>
    <recommendedName>
        <fullName evidence="1 4">Proteasome assembly chaperone 2</fullName>
    </recommendedName>
</protein>
<dbReference type="PIRSF" id="PIRSF010044">
    <property type="entry name" value="UCP010044"/>
    <property type="match status" value="1"/>
</dbReference>
<proteinExistence type="inferred from homology"/>
<dbReference type="Gene3D" id="3.40.50.10900">
    <property type="entry name" value="PAC-like subunit"/>
    <property type="match status" value="2"/>
</dbReference>
<dbReference type="SUPFAM" id="SSF159659">
    <property type="entry name" value="Cgl1923-like"/>
    <property type="match status" value="1"/>
</dbReference>
<reference evidence="5 6" key="1">
    <citation type="submission" date="2021-07" db="EMBL/GenBank/DDBJ databases">
        <title>The Aristolochia fimbriata genome: insights into angiosperm evolution, floral development and chemical biosynthesis.</title>
        <authorList>
            <person name="Jiao Y."/>
        </authorList>
    </citation>
    <scope>NUCLEOTIDE SEQUENCE [LARGE SCALE GENOMIC DNA]</scope>
    <source>
        <strain evidence="5">IBCAS-2021</strain>
        <tissue evidence="5">Leaf</tissue>
    </source>
</reference>
<comment type="caution">
    <text evidence="5">The sequence shown here is derived from an EMBL/GenBank/DDBJ whole genome shotgun (WGS) entry which is preliminary data.</text>
</comment>
<comment type="function">
    <text evidence="4">Chaperone protein which promotes assembly of the 20S proteasome as part of a heterodimer with PSMG1.</text>
</comment>
<gene>
    <name evidence="5" type="ORF">H6P81_020979</name>
</gene>
<comment type="similarity">
    <text evidence="3 4">Belongs to the PSMG2 family.</text>
</comment>
<dbReference type="Proteomes" id="UP000825729">
    <property type="component" value="Unassembled WGS sequence"/>
</dbReference>
<comment type="subunit">
    <text evidence="4">Forms a heterodimer with PSMG1.</text>
</comment>
<dbReference type="AlphaFoldDB" id="A0AAV7DXT1"/>
<evidence type="ECO:0000256" key="4">
    <source>
        <dbReference type="PIRNR" id="PIRNR010044"/>
    </source>
</evidence>
<dbReference type="GO" id="GO:0043248">
    <property type="term" value="P:proteasome assembly"/>
    <property type="evidence" value="ECO:0007669"/>
    <property type="project" value="TreeGrafter"/>
</dbReference>
<evidence type="ECO:0000256" key="1">
    <source>
        <dbReference type="ARBA" id="ARBA00019186"/>
    </source>
</evidence>
<dbReference type="InterPro" id="IPR038389">
    <property type="entry name" value="PSMG2_sf"/>
</dbReference>
<dbReference type="InterPro" id="IPR016562">
    <property type="entry name" value="Proteasome_assmbl_chp_2_euk"/>
</dbReference>
<evidence type="ECO:0000256" key="3">
    <source>
        <dbReference type="ARBA" id="ARBA00025745"/>
    </source>
</evidence>
<name>A0AAV7DXT1_ARIFI</name>
<dbReference type="PANTHER" id="PTHR12970">
    <property type="entry name" value="PROTEASOME ASSEMBLY CHAPERONE 2"/>
    <property type="match status" value="1"/>
</dbReference>